<dbReference type="PANTHER" id="PTHR43081">
    <property type="entry name" value="ADENYLATE CYCLASE, TERMINAL-DIFFERENTIATION SPECIFIC-RELATED"/>
    <property type="match status" value="1"/>
</dbReference>
<dbReference type="Gene3D" id="3.30.70.1230">
    <property type="entry name" value="Nucleotide cyclase"/>
    <property type="match status" value="1"/>
</dbReference>
<feature type="transmembrane region" description="Helical" evidence="1">
    <location>
        <begin position="288"/>
        <end position="305"/>
    </location>
</feature>
<dbReference type="GO" id="GO:0004016">
    <property type="term" value="F:adenylate cyclase activity"/>
    <property type="evidence" value="ECO:0007669"/>
    <property type="project" value="UniProtKB-ARBA"/>
</dbReference>
<reference evidence="3" key="1">
    <citation type="journal article" date="2019" name="PLoS Negl. Trop. Dis.">
        <title>Revisiting the worldwide diversity of Leptospira species in the environment.</title>
        <authorList>
            <person name="Vincent A.T."/>
            <person name="Schiettekatte O."/>
            <person name="Bourhy P."/>
            <person name="Veyrier F.J."/>
            <person name="Picardeau M."/>
        </authorList>
    </citation>
    <scope>NUCLEOTIDE SEQUENCE [LARGE SCALE GENOMIC DNA]</scope>
    <source>
        <strain evidence="3">201800287</strain>
    </source>
</reference>
<keyword evidence="1" id="KW-1133">Transmembrane helix</keyword>
<dbReference type="InterPro" id="IPR011622">
    <property type="entry name" value="7TMR_DISM_rcpt_extracell_dom2"/>
</dbReference>
<proteinExistence type="predicted"/>
<accession>A0A4R9I1B3</accession>
<evidence type="ECO:0000256" key="1">
    <source>
        <dbReference type="SAM" id="Phobius"/>
    </source>
</evidence>
<organism evidence="3 4">
    <name type="scientific">Leptospira noumeaensis</name>
    <dbReference type="NCBI Taxonomy" id="2484964"/>
    <lineage>
        <taxon>Bacteria</taxon>
        <taxon>Pseudomonadati</taxon>
        <taxon>Spirochaetota</taxon>
        <taxon>Spirochaetia</taxon>
        <taxon>Leptospirales</taxon>
        <taxon>Leptospiraceae</taxon>
        <taxon>Leptospira</taxon>
    </lineage>
</organism>
<dbReference type="Pfam" id="PF07695">
    <property type="entry name" value="7TMR-DISM_7TM"/>
    <property type="match status" value="1"/>
</dbReference>
<comment type="caution">
    <text evidence="3">The sequence shown here is derived from an EMBL/GenBank/DDBJ whole genome shotgun (WGS) entry which is preliminary data.</text>
</comment>
<feature type="transmembrane region" description="Helical" evidence="1">
    <location>
        <begin position="190"/>
        <end position="209"/>
    </location>
</feature>
<dbReference type="AlphaFoldDB" id="A0A4R9I1B3"/>
<feature type="transmembrane region" description="Helical" evidence="1">
    <location>
        <begin position="248"/>
        <end position="267"/>
    </location>
</feature>
<dbReference type="CDD" id="cd07302">
    <property type="entry name" value="CHD"/>
    <property type="match status" value="1"/>
</dbReference>
<dbReference type="EMBL" id="RQFK01000028">
    <property type="protein sequence ID" value="TGK79128.1"/>
    <property type="molecule type" value="Genomic_DNA"/>
</dbReference>
<keyword evidence="1" id="KW-0472">Membrane</keyword>
<evidence type="ECO:0000259" key="2">
    <source>
        <dbReference type="PROSITE" id="PS50125"/>
    </source>
</evidence>
<dbReference type="PROSITE" id="PS50125">
    <property type="entry name" value="GUANYLATE_CYCLASE_2"/>
    <property type="match status" value="1"/>
</dbReference>
<dbReference type="SMART" id="SM00044">
    <property type="entry name" value="CYCc"/>
    <property type="match status" value="1"/>
</dbReference>
<keyword evidence="1" id="KW-0812">Transmembrane</keyword>
<dbReference type="Pfam" id="PF07696">
    <property type="entry name" value="7TMR-DISMED2"/>
    <property type="match status" value="1"/>
</dbReference>
<dbReference type="InterPro" id="IPR001054">
    <property type="entry name" value="A/G_cyclase"/>
</dbReference>
<dbReference type="InterPro" id="IPR050697">
    <property type="entry name" value="Adenylyl/Guanylyl_Cyclase_3/4"/>
</dbReference>
<dbReference type="InterPro" id="IPR011623">
    <property type="entry name" value="7TMR_DISM_rcpt_extracell_dom1"/>
</dbReference>
<dbReference type="InterPro" id="IPR029787">
    <property type="entry name" value="Nucleotide_cyclase"/>
</dbReference>
<dbReference type="Proteomes" id="UP000298009">
    <property type="component" value="Unassembled WGS sequence"/>
</dbReference>
<feature type="transmembrane region" description="Helical" evidence="1">
    <location>
        <begin position="216"/>
        <end position="242"/>
    </location>
</feature>
<protein>
    <submittedName>
        <fullName evidence="3">Guanylate cyclase</fullName>
    </submittedName>
</protein>
<sequence>MQMRPFLKHSLKITFVFFLLTESIWSIDLSEIFDKKSIGREIWILEDKSKSLTIEDVLKEETNQKFTLSKEEIPNFGQTNFYYWIKIPLENKNKTPVNRLLEIDYSNIDLVEVFSIANNTYQLTDQSGMMFPFSARNINNRNFIYPLELTGETSQTIYIKLYNGGGLSLPLTIWEKESFSSHYANVQHGLGLYYGVMLVMILYNFFIFLSVRDLSYLYYVTYIFGFLGLQLTLTGHGFQYLWPNLPQFQRNGFVFFSGFCVASLILFTKRFLNTKENIPRWLDQTLKVFFIFHLIQIPFTLFFSPEITVKIGLLLTIPVPILIFISAVISFFRKFRAARFFLLAFTVLIVATIIVTFKYLNLIPVTFFTEYGLYIGSASEVILLSIALADRINIMKQEKEVAQSKAIEMQKILTESYARFVPKDFLANLGKDTILDVKLGDQIQKYMAVLFSDIRSFTTLSEQMSPEENFNFINSYLGRMSPIIQKHNGFIDKFIGDAIMALFERNITDAIFAGVDMQLYLKEYNYHRNKQGYVPIQIGIGIHAGSLMLGTIGAEERLEGTVISDTVNLASRVQNLTKIYGAKIAVTEAAIHAIDDKHIQSLEYRFLDRVRVKGKTKPVSVYEILNGDDPIFLEQKLNTKDLYLEATAAYHSENFVEAREKFEAVAKRFPEDKATQLYLKRLFPRTSPVSRIHDEFPEDEE</sequence>
<dbReference type="Gene3D" id="2.60.40.2380">
    <property type="match status" value="1"/>
</dbReference>
<dbReference type="Pfam" id="PF00211">
    <property type="entry name" value="Guanylate_cyc"/>
    <property type="match status" value="1"/>
</dbReference>
<feature type="transmembrane region" description="Helical" evidence="1">
    <location>
        <begin position="340"/>
        <end position="359"/>
    </location>
</feature>
<dbReference type="PANTHER" id="PTHR43081:SF1">
    <property type="entry name" value="ADENYLATE CYCLASE, TERMINAL-DIFFERENTIATION SPECIFIC"/>
    <property type="match status" value="1"/>
</dbReference>
<dbReference type="GO" id="GO:0035556">
    <property type="term" value="P:intracellular signal transduction"/>
    <property type="evidence" value="ECO:0007669"/>
    <property type="project" value="InterPro"/>
</dbReference>
<keyword evidence="4" id="KW-1185">Reference proteome</keyword>
<feature type="transmembrane region" description="Helical" evidence="1">
    <location>
        <begin position="311"/>
        <end position="333"/>
    </location>
</feature>
<dbReference type="OrthoDB" id="337251at2"/>
<dbReference type="GO" id="GO:0006171">
    <property type="term" value="P:cAMP biosynthetic process"/>
    <property type="evidence" value="ECO:0007669"/>
    <property type="project" value="TreeGrafter"/>
</dbReference>
<feature type="transmembrane region" description="Helical" evidence="1">
    <location>
        <begin position="371"/>
        <end position="389"/>
    </location>
</feature>
<evidence type="ECO:0000313" key="4">
    <source>
        <dbReference type="Proteomes" id="UP000298009"/>
    </source>
</evidence>
<dbReference type="RefSeq" id="WP_135602701.1">
    <property type="nucleotide sequence ID" value="NZ_RQFK01000028.1"/>
</dbReference>
<gene>
    <name evidence="3" type="ORF">EHQ24_16405</name>
</gene>
<dbReference type="SUPFAM" id="SSF55073">
    <property type="entry name" value="Nucleotide cyclase"/>
    <property type="match status" value="1"/>
</dbReference>
<feature type="domain" description="Guanylate cyclase" evidence="2">
    <location>
        <begin position="448"/>
        <end position="574"/>
    </location>
</feature>
<evidence type="ECO:0000313" key="3">
    <source>
        <dbReference type="EMBL" id="TGK79128.1"/>
    </source>
</evidence>
<name>A0A4R9I1B3_9LEPT</name>